<proteinExistence type="predicted"/>
<evidence type="ECO:0000256" key="7">
    <source>
        <dbReference type="ARBA" id="ARBA00022705"/>
    </source>
</evidence>
<dbReference type="RefSeq" id="WP_116302706.1">
    <property type="nucleotide sequence ID" value="NZ_NFZV01000013.1"/>
</dbReference>
<dbReference type="InterPro" id="IPR011708">
    <property type="entry name" value="DNA_pol3_alpha_NTPase_dom"/>
</dbReference>
<dbReference type="GO" id="GO:0005737">
    <property type="term" value="C:cytoplasm"/>
    <property type="evidence" value="ECO:0007669"/>
    <property type="project" value="UniProtKB-SubCell"/>
</dbReference>
<keyword evidence="5" id="KW-0808">Transferase</keyword>
<dbReference type="CDD" id="cd04485">
    <property type="entry name" value="DnaE_OBF"/>
    <property type="match status" value="1"/>
</dbReference>
<dbReference type="Gene3D" id="2.40.50.140">
    <property type="entry name" value="Nucleic acid-binding proteins"/>
    <property type="match status" value="1"/>
</dbReference>
<keyword evidence="4" id="KW-0963">Cytoplasm</keyword>
<dbReference type="Gene3D" id="1.10.10.1600">
    <property type="entry name" value="Bacterial DNA polymerase III alpha subunit, thumb domain"/>
    <property type="match status" value="1"/>
</dbReference>
<dbReference type="PANTHER" id="PTHR32294">
    <property type="entry name" value="DNA POLYMERASE III SUBUNIT ALPHA"/>
    <property type="match status" value="1"/>
</dbReference>
<dbReference type="InterPro" id="IPR016195">
    <property type="entry name" value="Pol/histidinol_Pase-like"/>
</dbReference>
<dbReference type="FunFam" id="1.10.10.1600:FF:000001">
    <property type="entry name" value="DNA polymerase III subunit alpha"/>
    <property type="match status" value="1"/>
</dbReference>
<dbReference type="FunFam" id="1.10.150.870:FF:000001">
    <property type="entry name" value="DNA polymerase III subunit alpha"/>
    <property type="match status" value="1"/>
</dbReference>
<gene>
    <name evidence="11" type="ORF">CAL65_14255</name>
</gene>
<evidence type="ECO:0000256" key="4">
    <source>
        <dbReference type="ARBA" id="ARBA00022490"/>
    </source>
</evidence>
<dbReference type="InterPro" id="IPR003141">
    <property type="entry name" value="Pol/His_phosphatase_N"/>
</dbReference>
<dbReference type="GO" id="GO:0003887">
    <property type="term" value="F:DNA-directed DNA polymerase activity"/>
    <property type="evidence" value="ECO:0007669"/>
    <property type="project" value="UniProtKB-KW"/>
</dbReference>
<evidence type="ECO:0000313" key="12">
    <source>
        <dbReference type="Proteomes" id="UP000256763"/>
    </source>
</evidence>
<accession>A0A3E0WSA2</accession>
<comment type="catalytic activity">
    <reaction evidence="9">
        <text>DNA(n) + a 2'-deoxyribonucleoside 5'-triphosphate = DNA(n+1) + diphosphate</text>
        <dbReference type="Rhea" id="RHEA:22508"/>
        <dbReference type="Rhea" id="RHEA-COMP:17339"/>
        <dbReference type="Rhea" id="RHEA-COMP:17340"/>
        <dbReference type="ChEBI" id="CHEBI:33019"/>
        <dbReference type="ChEBI" id="CHEBI:61560"/>
        <dbReference type="ChEBI" id="CHEBI:173112"/>
        <dbReference type="EC" id="2.7.7.7"/>
    </reaction>
</comment>
<dbReference type="InterPro" id="IPR004013">
    <property type="entry name" value="PHP_dom"/>
</dbReference>
<dbReference type="SMART" id="SM00481">
    <property type="entry name" value="POLIIIAc"/>
    <property type="match status" value="1"/>
</dbReference>
<dbReference type="CDD" id="cd07433">
    <property type="entry name" value="PHP_PolIIIA_DnaE1"/>
    <property type="match status" value="1"/>
</dbReference>
<dbReference type="InterPro" id="IPR049821">
    <property type="entry name" value="PolIIIA_DnaE1_PHP"/>
</dbReference>
<dbReference type="InterPro" id="IPR041931">
    <property type="entry name" value="DNA_pol3_alpha_thumb_dom"/>
</dbReference>
<dbReference type="InterPro" id="IPR040982">
    <property type="entry name" value="DNA_pol3_finger"/>
</dbReference>
<evidence type="ECO:0000256" key="9">
    <source>
        <dbReference type="ARBA" id="ARBA00049244"/>
    </source>
</evidence>
<evidence type="ECO:0000256" key="6">
    <source>
        <dbReference type="ARBA" id="ARBA00022695"/>
    </source>
</evidence>
<evidence type="ECO:0000313" key="11">
    <source>
        <dbReference type="EMBL" id="RFA34856.1"/>
    </source>
</evidence>
<dbReference type="GO" id="GO:0003676">
    <property type="term" value="F:nucleic acid binding"/>
    <property type="evidence" value="ECO:0007669"/>
    <property type="project" value="InterPro"/>
</dbReference>
<dbReference type="EC" id="2.7.7.7" evidence="2"/>
<dbReference type="GO" id="GO:0006260">
    <property type="term" value="P:DNA replication"/>
    <property type="evidence" value="ECO:0007669"/>
    <property type="project" value="UniProtKB-KW"/>
</dbReference>
<evidence type="ECO:0000256" key="3">
    <source>
        <dbReference type="ARBA" id="ARBA00019114"/>
    </source>
</evidence>
<dbReference type="Pfam" id="PF07733">
    <property type="entry name" value="DNA_pol3_alpha"/>
    <property type="match status" value="1"/>
</dbReference>
<dbReference type="InterPro" id="IPR029460">
    <property type="entry name" value="DNAPol_HHH"/>
</dbReference>
<comment type="caution">
    <text evidence="11">The sequence shown here is derived from an EMBL/GenBank/DDBJ whole genome shotgun (WGS) entry which is preliminary data.</text>
</comment>
<dbReference type="Pfam" id="PF17657">
    <property type="entry name" value="DNA_pol3_finger"/>
    <property type="match status" value="1"/>
</dbReference>
<evidence type="ECO:0000256" key="8">
    <source>
        <dbReference type="ARBA" id="ARBA00022932"/>
    </source>
</evidence>
<dbReference type="OrthoDB" id="9803237at2"/>
<keyword evidence="12" id="KW-1185">Reference proteome</keyword>
<comment type="subcellular location">
    <subcellularLocation>
        <location evidence="1">Cytoplasm</location>
    </subcellularLocation>
</comment>
<dbReference type="PANTHER" id="PTHR32294:SF0">
    <property type="entry name" value="DNA POLYMERASE III SUBUNIT ALPHA"/>
    <property type="match status" value="1"/>
</dbReference>
<keyword evidence="7" id="KW-0235">DNA replication</keyword>
<dbReference type="Gene3D" id="3.20.20.140">
    <property type="entry name" value="Metal-dependent hydrolases"/>
    <property type="match status" value="1"/>
</dbReference>
<dbReference type="SUPFAM" id="SSF89550">
    <property type="entry name" value="PHP domain-like"/>
    <property type="match status" value="1"/>
</dbReference>
<protein>
    <recommendedName>
        <fullName evidence="3">DNA polymerase III subunit alpha</fullName>
        <ecNumber evidence="2">2.7.7.7</ecNumber>
    </recommendedName>
</protein>
<name>A0A3E0WSA2_9GAMM</name>
<dbReference type="Gene3D" id="1.10.150.870">
    <property type="match status" value="1"/>
</dbReference>
<dbReference type="NCBIfam" id="TIGR00594">
    <property type="entry name" value="polc"/>
    <property type="match status" value="1"/>
</dbReference>
<reference evidence="12" key="1">
    <citation type="submission" date="2017-05" db="EMBL/GenBank/DDBJ databases">
        <authorList>
            <person name="Sharma S."/>
            <person name="Sidhu C."/>
            <person name="Pinnaka A.K."/>
        </authorList>
    </citation>
    <scope>NUCLEOTIDE SEQUENCE [LARGE SCALE GENOMIC DNA]</scope>
    <source>
        <strain evidence="12">AK93</strain>
    </source>
</reference>
<evidence type="ECO:0000256" key="5">
    <source>
        <dbReference type="ARBA" id="ARBA00022679"/>
    </source>
</evidence>
<organism evidence="11 12">
    <name type="scientific">Alkalilimnicola ehrlichii</name>
    <dbReference type="NCBI Taxonomy" id="351052"/>
    <lineage>
        <taxon>Bacteria</taxon>
        <taxon>Pseudomonadati</taxon>
        <taxon>Pseudomonadota</taxon>
        <taxon>Gammaproteobacteria</taxon>
        <taxon>Chromatiales</taxon>
        <taxon>Ectothiorhodospiraceae</taxon>
        <taxon>Alkalilimnicola</taxon>
    </lineage>
</organism>
<dbReference type="NCBIfam" id="NF004226">
    <property type="entry name" value="PRK05673.1"/>
    <property type="match status" value="1"/>
</dbReference>
<dbReference type="EMBL" id="NFZW01000014">
    <property type="protein sequence ID" value="RFA34856.1"/>
    <property type="molecule type" value="Genomic_DNA"/>
</dbReference>
<keyword evidence="8" id="KW-0239">DNA-directed DNA polymerase</keyword>
<dbReference type="InterPro" id="IPR004365">
    <property type="entry name" value="NA-bd_OB_tRNA"/>
</dbReference>
<evidence type="ECO:0000259" key="10">
    <source>
        <dbReference type="SMART" id="SM00481"/>
    </source>
</evidence>
<evidence type="ECO:0000256" key="2">
    <source>
        <dbReference type="ARBA" id="ARBA00012417"/>
    </source>
</evidence>
<dbReference type="Pfam" id="PF14579">
    <property type="entry name" value="HHH_6"/>
    <property type="match status" value="1"/>
</dbReference>
<dbReference type="Pfam" id="PF02811">
    <property type="entry name" value="PHP"/>
    <property type="match status" value="1"/>
</dbReference>
<dbReference type="InterPro" id="IPR012340">
    <property type="entry name" value="NA-bd_OB-fold"/>
</dbReference>
<sequence length="1173" mass="130693">MSVSFVHLHLHTEYSLSDGIVRIKPLIKAAVDAGMPALAVTDQGNLFGMVKFYGAAIAAGIKPIIGADVWVEDDGSPEQRSRLVLLCRDVEGYKALSRLLSRSYLDGQQQGLPVIARTWLENDCAGLIALAGKESELGRLLLGGDINAVDGALAYWQELFPDALYLEVQRTGRLGDEDHLHAAVEMSARTGVPVVASNDVRFLTASEFEAHEARVCIHDGRTLDDNKRPRRYSEEQYLRTQEEMAELFADLPEALENTIEVARRCNLELTLGENFLPDFPIPEGMTIDEYLQQQSHEGLDERLEVLVAADDPDREEKIKEYRARLDRELDVIIQMGFPGYFLIVADFIQWAKDNDIPVGPGRGSGAGSLVAYALKITDLDPLAYDLLFERFLNPERVSMPDFDVDFCMEGRDRVIDYVAQKYGREKVSQIATHGTMAAKAVVRDVGRVLGHPYGFVDRIAKLVPFELGMTLDKALEQEEELRNLYNEDEEVKALLDMARALEGMTRNVGKHAGGVVIAPTELTDFSPLFCEPGGQGLATQYDKDDVEAVGLVKFDFLGLRTLTIIDWTVQAVNRMRRERGEEPLDISRIPLDDEASFDLLKRYATTAVFQLESRGMKDLIKRLQPDSFEDIVALVALFRPGPLQSGMVDDFIDRKHGRAEVAYPTPELHHDDLEPILKPTYGVILYQEQVQRIAQVLGGYSLGGADLLRRAMGKKKPEEMAKQRQIFLEGAKKNGLTEEHAGGIFDLMEKFAGYGFNKSHSAAYALLSYQTAWLKAHYPAPFMAAVLSSDMDNTDKVVTLIEECREQKLRVEPPNVNRSNYAFRASDERTIIYGLGAVKGVGRSALEALIEERDDNGPYKDIFDLCRRADLRKVNRRVLEALIRAGCFDELAPNRASCMATLPQALQAADQQSKAMAAGQNDMFGLLGDGAPVAIPQELVEVDEWDEAERLTAEKETLGLYLTGHPIDRYERELAAVVTGKIASVLASAPTPTESTPQRGRRNNGKTVTVAGLVVAMRTRNTQSGGRMAFLTLDDRSARIDVTIFPEAFQRYRHLISPDSLLLVEGSLDYDDFIGGHRVSAEKLLDISEVRDAYAKRLVVKVNQKQAGNGFMAAFQQTLSAYREGQCPVWVEYYNESAKAVLRLGEEWRVKPSDELIKRLNSLAEPGAVRVEY</sequence>
<keyword evidence="6" id="KW-0548">Nucleotidyltransferase</keyword>
<dbReference type="GO" id="GO:0008408">
    <property type="term" value="F:3'-5' exonuclease activity"/>
    <property type="evidence" value="ECO:0007669"/>
    <property type="project" value="InterPro"/>
</dbReference>
<dbReference type="InterPro" id="IPR048472">
    <property type="entry name" value="DNA_pol_IIIA_C"/>
</dbReference>
<evidence type="ECO:0000256" key="1">
    <source>
        <dbReference type="ARBA" id="ARBA00004496"/>
    </source>
</evidence>
<dbReference type="Pfam" id="PF01336">
    <property type="entry name" value="tRNA_anti-codon"/>
    <property type="match status" value="1"/>
</dbReference>
<dbReference type="InterPro" id="IPR004805">
    <property type="entry name" value="DnaE2/DnaE/PolC"/>
</dbReference>
<feature type="domain" description="Polymerase/histidinol phosphatase N-terminal" evidence="10">
    <location>
        <begin position="6"/>
        <end position="73"/>
    </location>
</feature>
<dbReference type="Pfam" id="PF20914">
    <property type="entry name" value="DNA_pol_IIIA_C"/>
    <property type="match status" value="1"/>
</dbReference>
<dbReference type="Proteomes" id="UP000256763">
    <property type="component" value="Unassembled WGS sequence"/>
</dbReference>
<dbReference type="AlphaFoldDB" id="A0A3E0WSA2"/>